<dbReference type="InterPro" id="IPR009003">
    <property type="entry name" value="Peptidase_S1_PA"/>
</dbReference>
<dbReference type="EMBL" id="JAWZYT010002385">
    <property type="protein sequence ID" value="KAK4304762.1"/>
    <property type="molecule type" value="Genomic_DNA"/>
</dbReference>
<dbReference type="PRINTS" id="PR00722">
    <property type="entry name" value="CHYMOTRYPSIN"/>
</dbReference>
<feature type="non-terminal residue" evidence="6">
    <location>
        <position position="332"/>
    </location>
</feature>
<comment type="caution">
    <text evidence="6">The sequence shown here is derived from an EMBL/GenBank/DDBJ whole genome shotgun (WGS) entry which is preliminary data.</text>
</comment>
<gene>
    <name evidence="6" type="ORF">Pmani_023308</name>
</gene>
<accession>A0AAE1PCP4</accession>
<dbReference type="InterPro" id="IPR043504">
    <property type="entry name" value="Peptidase_S1_PA_chymotrypsin"/>
</dbReference>
<dbReference type="GO" id="GO:0004252">
    <property type="term" value="F:serine-type endopeptidase activity"/>
    <property type="evidence" value="ECO:0007669"/>
    <property type="project" value="InterPro"/>
</dbReference>
<dbReference type="PANTHER" id="PTHR24252">
    <property type="entry name" value="ACROSIN-RELATED"/>
    <property type="match status" value="1"/>
</dbReference>
<dbReference type="GO" id="GO:0005576">
    <property type="term" value="C:extracellular region"/>
    <property type="evidence" value="ECO:0007669"/>
    <property type="project" value="UniProtKB-SubCell"/>
</dbReference>
<dbReference type="Gene3D" id="2.40.10.10">
    <property type="entry name" value="Trypsin-like serine proteases"/>
    <property type="match status" value="1"/>
</dbReference>
<dbReference type="AlphaFoldDB" id="A0AAE1PCP4"/>
<dbReference type="Pfam" id="PF00089">
    <property type="entry name" value="Trypsin"/>
    <property type="match status" value="1"/>
</dbReference>
<dbReference type="InterPro" id="IPR018114">
    <property type="entry name" value="TRYPSIN_HIS"/>
</dbReference>
<comment type="subcellular location">
    <subcellularLocation>
        <location evidence="1">Secreted</location>
    </subcellularLocation>
</comment>
<evidence type="ECO:0000256" key="3">
    <source>
        <dbReference type="ARBA" id="ARBA00023157"/>
    </source>
</evidence>
<dbReference type="InterPro" id="IPR001254">
    <property type="entry name" value="Trypsin_dom"/>
</dbReference>
<dbReference type="CDD" id="cd00190">
    <property type="entry name" value="Tryp_SPc"/>
    <property type="match status" value="1"/>
</dbReference>
<reference evidence="6" key="1">
    <citation type="submission" date="2023-11" db="EMBL/GenBank/DDBJ databases">
        <title>Genome assemblies of two species of porcelain crab, Petrolisthes cinctipes and Petrolisthes manimaculis (Anomura: Porcellanidae).</title>
        <authorList>
            <person name="Angst P."/>
        </authorList>
    </citation>
    <scope>NUCLEOTIDE SEQUENCE</scope>
    <source>
        <strain evidence="6">PB745_02</strain>
        <tissue evidence="6">Gill</tissue>
    </source>
</reference>
<sequence length="332" mass="35663">AAEGAELEVSCKKFKLSTSCDQEVLFMADDADYEGTYCNNDKPDKLTEKNMMFMTYARDQKKKYKGSKIMCSIKAVECGAAKINTGADRIVGGSETKVGEYPWMVTFGIEDEDGFFFFCGGSIITTTHILTAAHCVEFGNNPPTLIVIAGEHDQSTTSESETQRMIVDSFTIHPDYNSAESESDVAILTLTQPLKFTKGVQPVCLAPADELHVGETAIVTGWGTTSSGGSVSDVLLEVAVTVQSNAECTDAYSDYGFEIPDTMVCAADKGKDSCQGDSGGPMVLFDGGVWQEIGIVSWGIGCAEPEFPGVYARVSKFVDWIVSTVEAQNGSC</sequence>
<keyword evidence="4" id="KW-0645">Protease</keyword>
<organism evidence="6 7">
    <name type="scientific">Petrolisthes manimaculis</name>
    <dbReference type="NCBI Taxonomy" id="1843537"/>
    <lineage>
        <taxon>Eukaryota</taxon>
        <taxon>Metazoa</taxon>
        <taxon>Ecdysozoa</taxon>
        <taxon>Arthropoda</taxon>
        <taxon>Crustacea</taxon>
        <taxon>Multicrustacea</taxon>
        <taxon>Malacostraca</taxon>
        <taxon>Eumalacostraca</taxon>
        <taxon>Eucarida</taxon>
        <taxon>Decapoda</taxon>
        <taxon>Pleocyemata</taxon>
        <taxon>Anomura</taxon>
        <taxon>Galatheoidea</taxon>
        <taxon>Porcellanidae</taxon>
        <taxon>Petrolisthes</taxon>
    </lineage>
</organism>
<keyword evidence="2" id="KW-0964">Secreted</keyword>
<keyword evidence="4" id="KW-0720">Serine protease</keyword>
<dbReference type="FunFam" id="2.40.10.10:FF:000038">
    <property type="entry name" value="Serine protease"/>
    <property type="match status" value="1"/>
</dbReference>
<keyword evidence="3" id="KW-1015">Disulfide bond</keyword>
<evidence type="ECO:0000259" key="5">
    <source>
        <dbReference type="PROSITE" id="PS50240"/>
    </source>
</evidence>
<keyword evidence="4" id="KW-0378">Hydrolase</keyword>
<dbReference type="SMART" id="SM00020">
    <property type="entry name" value="Tryp_SPc"/>
    <property type="match status" value="1"/>
</dbReference>
<evidence type="ECO:0000256" key="2">
    <source>
        <dbReference type="ARBA" id="ARBA00022525"/>
    </source>
</evidence>
<feature type="domain" description="Peptidase S1" evidence="5">
    <location>
        <begin position="90"/>
        <end position="326"/>
    </location>
</feature>
<name>A0AAE1PCP4_9EUCA</name>
<dbReference type="PROSITE" id="PS00134">
    <property type="entry name" value="TRYPSIN_HIS"/>
    <property type="match status" value="1"/>
</dbReference>
<protein>
    <recommendedName>
        <fullName evidence="5">Peptidase S1 domain-containing protein</fullName>
    </recommendedName>
</protein>
<dbReference type="InterPro" id="IPR033116">
    <property type="entry name" value="TRYPSIN_SER"/>
</dbReference>
<evidence type="ECO:0000313" key="7">
    <source>
        <dbReference type="Proteomes" id="UP001292094"/>
    </source>
</evidence>
<evidence type="ECO:0000256" key="4">
    <source>
        <dbReference type="RuleBase" id="RU363034"/>
    </source>
</evidence>
<dbReference type="PROSITE" id="PS00135">
    <property type="entry name" value="TRYPSIN_SER"/>
    <property type="match status" value="1"/>
</dbReference>
<evidence type="ECO:0000256" key="1">
    <source>
        <dbReference type="ARBA" id="ARBA00004613"/>
    </source>
</evidence>
<dbReference type="GO" id="GO:0006508">
    <property type="term" value="P:proteolysis"/>
    <property type="evidence" value="ECO:0007669"/>
    <property type="project" value="UniProtKB-KW"/>
</dbReference>
<keyword evidence="7" id="KW-1185">Reference proteome</keyword>
<dbReference type="PROSITE" id="PS50240">
    <property type="entry name" value="TRYPSIN_DOM"/>
    <property type="match status" value="1"/>
</dbReference>
<evidence type="ECO:0000313" key="6">
    <source>
        <dbReference type="EMBL" id="KAK4304762.1"/>
    </source>
</evidence>
<dbReference type="PANTHER" id="PTHR24252:SF7">
    <property type="entry name" value="HYALIN"/>
    <property type="match status" value="1"/>
</dbReference>
<proteinExistence type="predicted"/>
<dbReference type="Proteomes" id="UP001292094">
    <property type="component" value="Unassembled WGS sequence"/>
</dbReference>
<dbReference type="SUPFAM" id="SSF50494">
    <property type="entry name" value="Trypsin-like serine proteases"/>
    <property type="match status" value="1"/>
</dbReference>
<dbReference type="InterPro" id="IPR001314">
    <property type="entry name" value="Peptidase_S1A"/>
</dbReference>